<dbReference type="Pfam" id="PF08782">
    <property type="entry name" value="c-SKI_SMAD_bind"/>
    <property type="match status" value="1"/>
</dbReference>
<evidence type="ECO:0000313" key="4">
    <source>
        <dbReference type="EMBL" id="VDO95697.1"/>
    </source>
</evidence>
<dbReference type="InterPro" id="IPR010919">
    <property type="entry name" value="SAND-like_dom_sf"/>
</dbReference>
<feature type="domain" description="c-SKI SMAD4-binding" evidence="2">
    <location>
        <begin position="763"/>
        <end position="814"/>
    </location>
</feature>
<gene>
    <name evidence="4" type="ORF">SBAD_LOCUS1861</name>
</gene>
<reference evidence="6" key="1">
    <citation type="submission" date="2016-06" db="UniProtKB">
        <authorList>
            <consortium name="WormBaseParasite"/>
        </authorList>
    </citation>
    <scope>IDENTIFICATION</scope>
</reference>
<dbReference type="InterPro" id="IPR014890">
    <property type="entry name" value="c-SKI_SMAD4-bd_dom"/>
</dbReference>
<evidence type="ECO:0000259" key="2">
    <source>
        <dbReference type="Pfam" id="PF08782"/>
    </source>
</evidence>
<accession>A0A183IE17</accession>
<dbReference type="EMBL" id="UZAM01006979">
    <property type="protein sequence ID" value="VDO95697.1"/>
    <property type="molecule type" value="Genomic_DNA"/>
</dbReference>
<keyword evidence="5" id="KW-1185">Reference proteome</keyword>
<dbReference type="OrthoDB" id="5919927at2759"/>
<evidence type="ECO:0000259" key="3">
    <source>
        <dbReference type="Pfam" id="PF25867"/>
    </source>
</evidence>
<dbReference type="SUPFAM" id="SSF63763">
    <property type="entry name" value="SAND domain-like"/>
    <property type="match status" value="1"/>
</dbReference>
<name>A0A183IE17_9BILA</name>
<dbReference type="Pfam" id="PF25867">
    <property type="entry name" value="HTH_75"/>
    <property type="match status" value="1"/>
</dbReference>
<proteinExistence type="predicted"/>
<feature type="region of interest" description="Disordered" evidence="1">
    <location>
        <begin position="322"/>
        <end position="359"/>
    </location>
</feature>
<dbReference type="GO" id="GO:0046332">
    <property type="term" value="F:SMAD binding"/>
    <property type="evidence" value="ECO:0007669"/>
    <property type="project" value="InterPro"/>
</dbReference>
<sequence length="999" mass="108805">MNDDREKDNAFVVNAAAAAAGISLNSDNAEDKTKILDFIVKDLKDSSENIDSAKLQAAETLLLLGNEPNGSEPHDTAVLTSKLLDNILNLTTSSSSSPTISSFLPCTTVCASSPPFCCPAVATAITFTDAVALTTATATVMAMATSTLASPALNGDCEVEAGNPDGLAMAASAAATVSLSTDNLYSACVPSSSALFPTESFHQLVEHLPVLSAADFKHIFRDTDFSTFEESSKLGDAAIARTGSFAFLNGCETTTATFVHQAQEEIAGIGCPVKDFTKLSLNGSGGTDVGVNHSFDLITSILDSPVKRLHLNHRNNGVCNGGATFDHPQLRRSNSLPTVLPSLSPRFHTPRKRGSSLSSLSDAVLSHHSRLPVRTDSPLQGTTNDAECITVMGYDLPAVNVDNSTEPHVCVTDVFQTFFSSRHWDEFKEILHKNDIQPVTAVAKNTHGLPEVFDAITVHQVEQLLLSNQARKDGFVRCIRFSSAAAASDEILAEQKIIFAAERQVGELRSGIRTRHSDQSDILYVEYDGITVPSIVISDVQCVRLVDILHSVLMPAPSTITARHLMTLRNMCSRLGIDIYKCTPNEKARLVVYANSYRSNSLHVMEAAKLPQLVADYKLKRSRKKLGVKCSINGIPDDQESQASNDGASELLTKPLNIDTRNKLEDEASCSGGSTDELLVSPLSWNSSPTATDSSSGELLLRRSPIGSSSHLSKRIAFRVDPLRDLTIGMDYDAMRSQMLAQTTPCTVILERSQPLPVFACSKKRFRGPTGLFFNHLFVSRSAPCIWCYGCNQNLSITQFRRHTHPMSETPSTHSSVALPPPQLMLFVVDPSKTRFDLWCALRHKLVQFHLNSDDVDDDGHTHSNNLRYDHVCGTGPSPQRSVRTKDSYYNPFRLKHVNNFNHIDSAAAGKRPKITVVNPKTGLASSSSMTSTTTDPFPMQVPLPMPNCKKSTIRGDTFALVLQRYHTANANPFSFDDLTIGSSEKLKQEVIQRWYGTK</sequence>
<evidence type="ECO:0000313" key="6">
    <source>
        <dbReference type="WBParaSite" id="SBAD_0000195101-mRNA-1"/>
    </source>
</evidence>
<dbReference type="Gene3D" id="3.10.390.10">
    <property type="entry name" value="SAND domain-like"/>
    <property type="match status" value="1"/>
</dbReference>
<reference evidence="4 5" key="2">
    <citation type="submission" date="2018-11" db="EMBL/GenBank/DDBJ databases">
        <authorList>
            <consortium name="Pathogen Informatics"/>
        </authorList>
    </citation>
    <scope>NUCLEOTIDE SEQUENCE [LARGE SCALE GENOMIC DNA]</scope>
</reference>
<feature type="region of interest" description="Disordered" evidence="1">
    <location>
        <begin position="922"/>
        <end position="941"/>
    </location>
</feature>
<organism evidence="6">
    <name type="scientific">Soboliphyme baturini</name>
    <dbReference type="NCBI Taxonomy" id="241478"/>
    <lineage>
        <taxon>Eukaryota</taxon>
        <taxon>Metazoa</taxon>
        <taxon>Ecdysozoa</taxon>
        <taxon>Nematoda</taxon>
        <taxon>Enoplea</taxon>
        <taxon>Dorylaimia</taxon>
        <taxon>Dioctophymatida</taxon>
        <taxon>Dioctophymatoidea</taxon>
        <taxon>Soboliphymatidae</taxon>
        <taxon>Soboliphyme</taxon>
    </lineage>
</organism>
<dbReference type="Proteomes" id="UP000270296">
    <property type="component" value="Unassembled WGS sequence"/>
</dbReference>
<evidence type="ECO:0000313" key="5">
    <source>
        <dbReference type="Proteomes" id="UP000270296"/>
    </source>
</evidence>
<dbReference type="InterPro" id="IPR059069">
    <property type="entry name" value="DHD_metazoa"/>
</dbReference>
<feature type="compositionally biased region" description="Low complexity" evidence="1">
    <location>
        <begin position="926"/>
        <end position="935"/>
    </location>
</feature>
<evidence type="ECO:0000256" key="1">
    <source>
        <dbReference type="SAM" id="MobiDB-lite"/>
    </source>
</evidence>
<dbReference type="AlphaFoldDB" id="A0A183IE17"/>
<protein>
    <submittedName>
        <fullName evidence="6">C-SKI_SMAD_bind domain-containing protein</fullName>
    </submittedName>
</protein>
<dbReference type="WBParaSite" id="SBAD_0000195101-mRNA-1">
    <property type="protein sequence ID" value="SBAD_0000195101-mRNA-1"/>
    <property type="gene ID" value="SBAD_0000195101"/>
</dbReference>
<feature type="domain" description="Putative Dachshund-homology" evidence="3">
    <location>
        <begin position="524"/>
        <end position="617"/>
    </location>
</feature>